<accession>A0A2L2BS51</accession>
<gene>
    <name evidence="1" type="ORF">C3B54_111519</name>
</gene>
<keyword evidence="1" id="KW-0456">Lyase</keyword>
<keyword evidence="2" id="KW-1185">Reference proteome</keyword>
<proteinExistence type="predicted"/>
<dbReference type="InterPro" id="IPR052551">
    <property type="entry name" value="UV-DNA_repair_photolyase"/>
</dbReference>
<evidence type="ECO:0000313" key="1">
    <source>
        <dbReference type="EMBL" id="AVG24457.1"/>
    </source>
</evidence>
<dbReference type="InterPro" id="IPR007357">
    <property type="entry name" value="PhrB-like"/>
</dbReference>
<dbReference type="InterPro" id="IPR036134">
    <property type="entry name" value="Crypto/Photolyase_FAD-like_sf"/>
</dbReference>
<dbReference type="Gene3D" id="3.40.50.620">
    <property type="entry name" value="HUPs"/>
    <property type="match status" value="1"/>
</dbReference>
<protein>
    <submittedName>
        <fullName evidence="1">Deoxyribodipyrimidine photolyase-like protein</fullName>
        <ecNumber evidence="1">4.1.99.3</ecNumber>
    </submittedName>
</protein>
<dbReference type="PANTHER" id="PTHR38657">
    <property type="entry name" value="SLR1343 PROTEIN"/>
    <property type="match status" value="1"/>
</dbReference>
<dbReference type="SUPFAM" id="SSF48173">
    <property type="entry name" value="Cryptochrome/photolyase FAD-binding domain"/>
    <property type="match status" value="1"/>
</dbReference>
<dbReference type="Gene3D" id="1.10.579.10">
    <property type="entry name" value="DNA Cyclobutane Dipyrimidine Photolyase, subunit A, domain 3"/>
    <property type="match status" value="1"/>
</dbReference>
<dbReference type="AlphaFoldDB" id="A0A2L2BS51"/>
<dbReference type="GO" id="GO:0003904">
    <property type="term" value="F:deoxyribodipyrimidine photo-lyase activity"/>
    <property type="evidence" value="ECO:0007669"/>
    <property type="project" value="UniProtKB-EC"/>
</dbReference>
<name>A0A2L2BS51_9MICO</name>
<dbReference type="EMBL" id="CP026923">
    <property type="protein sequence ID" value="AVG24457.1"/>
    <property type="molecule type" value="Genomic_DNA"/>
</dbReference>
<dbReference type="Gene3D" id="1.10.10.1710">
    <property type="entry name" value="Deoxyribodipyrimidine photolyase-related"/>
    <property type="match status" value="1"/>
</dbReference>
<reference evidence="1 2" key="1">
    <citation type="submission" date="2018-02" db="EMBL/GenBank/DDBJ databases">
        <title>Complete genome of the streamlined marine actinobacterium Pontimonas salivibrio CL-TW6 adapted to coastal planktonic lifestype.</title>
        <authorList>
            <person name="Cho B.C."/>
            <person name="Hardies S.C."/>
            <person name="Jang G.I."/>
            <person name="Hwang C.Y."/>
        </authorList>
    </citation>
    <scope>NUCLEOTIDE SEQUENCE [LARGE SCALE GENOMIC DNA]</scope>
    <source>
        <strain evidence="1 2">CL-TW6</strain>
    </source>
</reference>
<dbReference type="PANTHER" id="PTHR38657:SF1">
    <property type="entry name" value="SLR1343 PROTEIN"/>
    <property type="match status" value="1"/>
</dbReference>
<dbReference type="EC" id="4.1.99.3" evidence="1"/>
<evidence type="ECO:0000313" key="2">
    <source>
        <dbReference type="Proteomes" id="UP000243077"/>
    </source>
</evidence>
<dbReference type="OrthoDB" id="5288100at2"/>
<dbReference type="Pfam" id="PF04244">
    <property type="entry name" value="DPRP"/>
    <property type="match status" value="1"/>
</dbReference>
<dbReference type="RefSeq" id="WP_104914341.1">
    <property type="nucleotide sequence ID" value="NZ_CP026923.1"/>
</dbReference>
<dbReference type="Proteomes" id="UP000243077">
    <property type="component" value="Chromosome"/>
</dbReference>
<organism evidence="1 2">
    <name type="scientific">Pontimonas salivibrio</name>
    <dbReference type="NCBI Taxonomy" id="1159327"/>
    <lineage>
        <taxon>Bacteria</taxon>
        <taxon>Bacillati</taxon>
        <taxon>Actinomycetota</taxon>
        <taxon>Actinomycetes</taxon>
        <taxon>Micrococcales</taxon>
        <taxon>Microbacteriaceae</taxon>
        <taxon>Pontimonas</taxon>
    </lineage>
</organism>
<sequence>MSATPRFLTSDQLGPHFDDGGPIIVVDNRGVFARRTMHRQKAHLILSALYHRIAQWGDRVEVHQASYYREVLRGRDIEVINPTSHGLRHMVTELSRDAAITVLPSRGFVTSEEDFSTWVSGKKPSQLLMETFYRDVRHREGYLMVPDASTGGYLPEGGAYNFDADNRQSPPKGQTTLGLPEPKWPVEDEIDAWVRAELDQMEASGQASFLGHDGPRVFAATREEALEALDDFLDHRLELFGPFEDAAMPDDWSMAHSLLSVPMNVGLLDPREVIDRALERYREGGVPLNSVEGFIRQIAGWRDWVWHLYWHLGPDYVETSNYLSHHTPLPEEFAQLKPELVRSHCIKTVLQEVQQRGWSHHINRLMVLGNHALQRGIDPAALNQWFVDAFVDGTPWVMPANVVGMSQHADGGVVATKPYTSGGAYIKKMTQYCQGCPFRPDVRVGENACPFTAGYWAFLNRHREVLRRNHRMSKPLAGLGRLSDLEPLLEQEATRQAW</sequence>
<dbReference type="Gene3D" id="1.25.40.80">
    <property type="match status" value="1"/>
</dbReference>
<dbReference type="InterPro" id="IPR014729">
    <property type="entry name" value="Rossmann-like_a/b/a_fold"/>
</dbReference>
<dbReference type="KEGG" id="psai:C3B54_111519"/>